<feature type="region of interest" description="Disordered" evidence="8">
    <location>
        <begin position="417"/>
        <end position="436"/>
    </location>
</feature>
<keyword evidence="4" id="KW-0540">Nuclease</keyword>
<proteinExistence type="inferred from homology"/>
<comment type="subcellular location">
    <subcellularLocation>
        <location evidence="2">Nucleus</location>
    </subcellularLocation>
</comment>
<dbReference type="GO" id="GO:0005634">
    <property type="term" value="C:nucleus"/>
    <property type="evidence" value="ECO:0007669"/>
    <property type="project" value="UniProtKB-SubCell"/>
</dbReference>
<dbReference type="Proteomes" id="UP000826271">
    <property type="component" value="Unassembled WGS sequence"/>
</dbReference>
<evidence type="ECO:0000256" key="2">
    <source>
        <dbReference type="ARBA" id="ARBA00004123"/>
    </source>
</evidence>
<feature type="domain" description="DDE Tnp4" evidence="9">
    <location>
        <begin position="130"/>
        <end position="189"/>
    </location>
</feature>
<reference evidence="11" key="1">
    <citation type="submission" date="2019-10" db="EMBL/GenBank/DDBJ databases">
        <authorList>
            <person name="Zhang R."/>
            <person name="Pan Y."/>
            <person name="Wang J."/>
            <person name="Ma R."/>
            <person name="Yu S."/>
        </authorList>
    </citation>
    <scope>NUCLEOTIDE SEQUENCE</scope>
    <source>
        <strain evidence="11">LA-IB0</strain>
        <tissue evidence="11">Leaf</tissue>
    </source>
</reference>
<evidence type="ECO:0000256" key="8">
    <source>
        <dbReference type="SAM" id="MobiDB-lite"/>
    </source>
</evidence>
<dbReference type="InterPro" id="IPR045249">
    <property type="entry name" value="HARBI1-like"/>
</dbReference>
<accession>A0AAV6W657</accession>
<evidence type="ECO:0000256" key="7">
    <source>
        <dbReference type="ARBA" id="ARBA00023242"/>
    </source>
</evidence>
<keyword evidence="12" id="KW-1185">Reference proteome</keyword>
<organism evidence="11 12">
    <name type="scientific">Buddleja alternifolia</name>
    <dbReference type="NCBI Taxonomy" id="168488"/>
    <lineage>
        <taxon>Eukaryota</taxon>
        <taxon>Viridiplantae</taxon>
        <taxon>Streptophyta</taxon>
        <taxon>Embryophyta</taxon>
        <taxon>Tracheophyta</taxon>
        <taxon>Spermatophyta</taxon>
        <taxon>Magnoliopsida</taxon>
        <taxon>eudicotyledons</taxon>
        <taxon>Gunneridae</taxon>
        <taxon>Pentapetalae</taxon>
        <taxon>asterids</taxon>
        <taxon>lamiids</taxon>
        <taxon>Lamiales</taxon>
        <taxon>Scrophulariaceae</taxon>
        <taxon>Buddlejeae</taxon>
        <taxon>Buddleja</taxon>
    </lineage>
</organism>
<evidence type="ECO:0000259" key="10">
    <source>
        <dbReference type="Pfam" id="PF26138"/>
    </source>
</evidence>
<protein>
    <recommendedName>
        <fullName evidence="13">DDE Tnp4 domain-containing protein</fullName>
    </recommendedName>
</protein>
<dbReference type="AlphaFoldDB" id="A0AAV6W657"/>
<feature type="region of interest" description="Disordered" evidence="8">
    <location>
        <begin position="441"/>
        <end position="473"/>
    </location>
</feature>
<name>A0AAV6W657_9LAMI</name>
<dbReference type="Pfam" id="PF13359">
    <property type="entry name" value="DDE_Tnp_4"/>
    <property type="match status" value="1"/>
</dbReference>
<dbReference type="InterPro" id="IPR058353">
    <property type="entry name" value="DUF8040"/>
</dbReference>
<evidence type="ECO:0000313" key="11">
    <source>
        <dbReference type="EMBL" id="KAG8364017.1"/>
    </source>
</evidence>
<dbReference type="Pfam" id="PF26138">
    <property type="entry name" value="DUF8040"/>
    <property type="match status" value="1"/>
</dbReference>
<dbReference type="PANTHER" id="PTHR22930">
    <property type="match status" value="1"/>
</dbReference>
<keyword evidence="7" id="KW-0539">Nucleus</keyword>
<evidence type="ECO:0000256" key="1">
    <source>
        <dbReference type="ARBA" id="ARBA00001968"/>
    </source>
</evidence>
<evidence type="ECO:0008006" key="13">
    <source>
        <dbReference type="Google" id="ProtNLM"/>
    </source>
</evidence>
<comment type="caution">
    <text evidence="11">The sequence shown here is derived from an EMBL/GenBank/DDBJ whole genome shotgun (WGS) entry which is preliminary data.</text>
</comment>
<keyword evidence="5" id="KW-0479">Metal-binding</keyword>
<dbReference type="GO" id="GO:0004518">
    <property type="term" value="F:nuclease activity"/>
    <property type="evidence" value="ECO:0007669"/>
    <property type="project" value="UniProtKB-KW"/>
</dbReference>
<dbReference type="GO" id="GO:0046872">
    <property type="term" value="F:metal ion binding"/>
    <property type="evidence" value="ECO:0007669"/>
    <property type="project" value="UniProtKB-KW"/>
</dbReference>
<dbReference type="GO" id="GO:0016787">
    <property type="term" value="F:hydrolase activity"/>
    <property type="evidence" value="ECO:0007669"/>
    <property type="project" value="UniProtKB-KW"/>
</dbReference>
<evidence type="ECO:0000256" key="3">
    <source>
        <dbReference type="ARBA" id="ARBA00006958"/>
    </source>
</evidence>
<gene>
    <name evidence="11" type="ORF">BUALT_Bualt19G0082500</name>
</gene>
<keyword evidence="6" id="KW-0378">Hydrolase</keyword>
<dbReference type="InterPro" id="IPR027806">
    <property type="entry name" value="HARBI1_dom"/>
</dbReference>
<evidence type="ECO:0000259" key="9">
    <source>
        <dbReference type="Pfam" id="PF13359"/>
    </source>
</evidence>
<feature type="domain" description="DUF8040" evidence="10">
    <location>
        <begin position="13"/>
        <end position="97"/>
    </location>
</feature>
<comment type="cofactor">
    <cofactor evidence="1">
        <name>a divalent metal cation</name>
        <dbReference type="ChEBI" id="CHEBI:60240"/>
    </cofactor>
</comment>
<evidence type="ECO:0000313" key="12">
    <source>
        <dbReference type="Proteomes" id="UP000826271"/>
    </source>
</evidence>
<evidence type="ECO:0000256" key="4">
    <source>
        <dbReference type="ARBA" id="ARBA00022722"/>
    </source>
</evidence>
<sequence>MAHRMPDQVSRVFRLTCNNDKDCLDNLRMDMSSFARLCYLLHNVGGLSDSKYVRVEEKVCFFLSVLAHHKKNVTVKFDHVRSGHTVSIYFNAVLVSLLKLVPILTVTPKPVEDGCTVARWKHFKGYLGALDGTYINVQTPLAHKPRYRNRKGGISVNILGVVDRNMNFVYMLPGWEGSAADGRVLRDAVSRDNGLKVPTVLRSTTFYPLRTQNRMILACALLHNFIRREMEVDPAEAQIHEDHREFYNDDLPAEVEYVASIDPSNEWGILHMDASGSFTTSCRGRKPVVCRRMWTRPEEDALVQVLKEILTSGWKADNGFCVGYLNVLQDKIMKVFPTTDLHAQPHIRWNSTTKMIETDSDEQWEAAYKTEPTTRSMRWKSWPYYDSWCEIFGKDQANGNGAEDFHDAFVGVINTETETQPQTPPATNLEDVDTPETPLVEEVATTPVCEPGSSTTTKPARKGKRKVSEGIHG</sequence>
<evidence type="ECO:0000256" key="5">
    <source>
        <dbReference type="ARBA" id="ARBA00022723"/>
    </source>
</evidence>
<comment type="similarity">
    <text evidence="3">Belongs to the HARBI1 family.</text>
</comment>
<evidence type="ECO:0000256" key="6">
    <source>
        <dbReference type="ARBA" id="ARBA00022801"/>
    </source>
</evidence>
<dbReference type="PANTHER" id="PTHR22930:SF293">
    <property type="entry name" value="PROTEIN ALP1-LIKE"/>
    <property type="match status" value="1"/>
</dbReference>
<dbReference type="EMBL" id="WHWC01000019">
    <property type="protein sequence ID" value="KAG8364017.1"/>
    <property type="molecule type" value="Genomic_DNA"/>
</dbReference>